<dbReference type="PANTHER" id="PTHR11609">
    <property type="entry name" value="PURINE BIOSYNTHESIS PROTEIN 6/7, PUR6/7"/>
    <property type="match status" value="1"/>
</dbReference>
<dbReference type="HAMAP" id="MF_01928">
    <property type="entry name" value="PurK"/>
    <property type="match status" value="1"/>
</dbReference>
<accession>A0A4R7BWY7</accession>
<dbReference type="InterPro" id="IPR011761">
    <property type="entry name" value="ATP-grasp"/>
</dbReference>
<feature type="binding site" evidence="5">
    <location>
        <position position="115"/>
    </location>
    <ligand>
        <name>ATP</name>
        <dbReference type="ChEBI" id="CHEBI:30616"/>
    </ligand>
</feature>
<comment type="similarity">
    <text evidence="5 6">Belongs to the PurK/PurT family.</text>
</comment>
<dbReference type="GO" id="GO:0004638">
    <property type="term" value="F:phosphoribosylaminoimidazole carboxylase activity"/>
    <property type="evidence" value="ECO:0007669"/>
    <property type="project" value="InterPro"/>
</dbReference>
<feature type="binding site" evidence="5">
    <location>
        <begin position="190"/>
        <end position="193"/>
    </location>
    <ligand>
        <name>ATP</name>
        <dbReference type="ChEBI" id="CHEBI:30616"/>
    </ligand>
</feature>
<dbReference type="InterPro" id="IPR011054">
    <property type="entry name" value="Rudment_hybrid_motif"/>
</dbReference>
<evidence type="ECO:0000256" key="6">
    <source>
        <dbReference type="RuleBase" id="RU361200"/>
    </source>
</evidence>
<evidence type="ECO:0000256" key="4">
    <source>
        <dbReference type="ARBA" id="ARBA00022840"/>
    </source>
</evidence>
<dbReference type="NCBIfam" id="NF004679">
    <property type="entry name" value="PRK06019.1-5"/>
    <property type="match status" value="1"/>
</dbReference>
<evidence type="ECO:0000256" key="3">
    <source>
        <dbReference type="ARBA" id="ARBA00022755"/>
    </source>
</evidence>
<feature type="binding site" evidence="5">
    <location>
        <begin position="160"/>
        <end position="166"/>
    </location>
    <ligand>
        <name>ATP</name>
        <dbReference type="ChEBI" id="CHEBI:30616"/>
    </ligand>
</feature>
<comment type="pathway">
    <text evidence="5 6">Purine metabolism; IMP biosynthesis via de novo pathway; 5-amino-1-(5-phospho-D-ribosyl)imidazole-4-carboxylate from 5-amino-1-(5-phospho-D-ribosyl)imidazole (N5-CAIR route): step 1/2.</text>
</comment>
<dbReference type="InterPro" id="IPR003135">
    <property type="entry name" value="ATP-grasp_carboxylate-amine"/>
</dbReference>
<feature type="binding site" evidence="5">
    <location>
        <begin position="276"/>
        <end position="277"/>
    </location>
    <ligand>
        <name>ATP</name>
        <dbReference type="ChEBI" id="CHEBI:30616"/>
    </ligand>
</feature>
<dbReference type="FunFam" id="3.30.1490.20:FF:000015">
    <property type="entry name" value="N5-carboxyaminoimidazole ribonucleotide synthase"/>
    <property type="match status" value="1"/>
</dbReference>
<keyword evidence="4 5" id="KW-0067">ATP-binding</keyword>
<dbReference type="PANTHER" id="PTHR11609:SF5">
    <property type="entry name" value="PHOSPHORIBOSYLAMINOIMIDAZOLE CARBOXYLASE"/>
    <property type="match status" value="1"/>
</dbReference>
<dbReference type="GO" id="GO:0005524">
    <property type="term" value="F:ATP binding"/>
    <property type="evidence" value="ECO:0007669"/>
    <property type="project" value="UniProtKB-UniRule"/>
</dbReference>
<feature type="binding site" evidence="5">
    <location>
        <position position="221"/>
    </location>
    <ligand>
        <name>ATP</name>
        <dbReference type="ChEBI" id="CHEBI:30616"/>
    </ligand>
</feature>
<dbReference type="RefSeq" id="WP_133772723.1">
    <property type="nucleotide sequence ID" value="NZ_SNZR01000014.1"/>
</dbReference>
<gene>
    <name evidence="5 6" type="primary">purK</name>
    <name evidence="8" type="ORF">EV668_3684</name>
</gene>
<dbReference type="AlphaFoldDB" id="A0A4R7BWY7"/>
<dbReference type="PROSITE" id="PS50975">
    <property type="entry name" value="ATP_GRASP"/>
    <property type="match status" value="1"/>
</dbReference>
<dbReference type="Gene3D" id="3.30.1490.20">
    <property type="entry name" value="ATP-grasp fold, A domain"/>
    <property type="match status" value="1"/>
</dbReference>
<dbReference type="Gene3D" id="3.30.470.20">
    <property type="entry name" value="ATP-grasp fold, B domain"/>
    <property type="match status" value="1"/>
</dbReference>
<comment type="catalytic activity">
    <reaction evidence="5 6">
        <text>5-amino-1-(5-phospho-beta-D-ribosyl)imidazole + hydrogencarbonate + ATP = 5-carboxyamino-1-(5-phospho-D-ribosyl)imidazole + ADP + phosphate + 2 H(+)</text>
        <dbReference type="Rhea" id="RHEA:19317"/>
        <dbReference type="ChEBI" id="CHEBI:15378"/>
        <dbReference type="ChEBI" id="CHEBI:17544"/>
        <dbReference type="ChEBI" id="CHEBI:30616"/>
        <dbReference type="ChEBI" id="CHEBI:43474"/>
        <dbReference type="ChEBI" id="CHEBI:58730"/>
        <dbReference type="ChEBI" id="CHEBI:137981"/>
        <dbReference type="ChEBI" id="CHEBI:456216"/>
        <dbReference type="EC" id="6.3.4.18"/>
    </reaction>
</comment>
<dbReference type="InterPro" id="IPR016185">
    <property type="entry name" value="PreATP-grasp_dom_sf"/>
</dbReference>
<dbReference type="InterPro" id="IPR040686">
    <property type="entry name" value="PurK_C"/>
</dbReference>
<dbReference type="Pfam" id="PF02222">
    <property type="entry name" value="ATP-grasp"/>
    <property type="match status" value="1"/>
</dbReference>
<comment type="function">
    <text evidence="6">Catalyzes the ATP-dependent conversion of 5-aminoimidazole ribonucleotide (AIR) and HCO(3)- to N5-carboxyaminoimidazole ribonucleotide (N5-CAIR).</text>
</comment>
<protein>
    <recommendedName>
        <fullName evidence="5 6">N5-carboxyaminoimidazole ribonucleotide synthase</fullName>
        <shortName evidence="5 6">N5-CAIR synthase</shortName>
        <ecNumber evidence="5 6">6.3.4.18</ecNumber>
    </recommendedName>
    <alternativeName>
        <fullName evidence="5 6">5-(carboxyamino)imidazole ribonucleotide synthetase</fullName>
    </alternativeName>
</protein>
<keyword evidence="3 5" id="KW-0658">Purine biosynthesis</keyword>
<dbReference type="NCBIfam" id="TIGR01161">
    <property type="entry name" value="purK"/>
    <property type="match status" value="1"/>
</dbReference>
<name>A0A4R7BWY7_9HYPH</name>
<dbReference type="OrthoDB" id="9804625at2"/>
<dbReference type="InterPro" id="IPR005875">
    <property type="entry name" value="PurK"/>
</dbReference>
<dbReference type="SUPFAM" id="SSF52440">
    <property type="entry name" value="PreATP-grasp domain"/>
    <property type="match status" value="1"/>
</dbReference>
<dbReference type="NCBIfam" id="NF004676">
    <property type="entry name" value="PRK06019.1-2"/>
    <property type="match status" value="1"/>
</dbReference>
<dbReference type="Pfam" id="PF22660">
    <property type="entry name" value="RS_preATP-grasp-like"/>
    <property type="match status" value="1"/>
</dbReference>
<dbReference type="EMBL" id="SNZR01000014">
    <property type="protein sequence ID" value="TDR89195.1"/>
    <property type="molecule type" value="Genomic_DNA"/>
</dbReference>
<dbReference type="GO" id="GO:0034028">
    <property type="term" value="F:5-(carboxyamino)imidazole ribonucleotide synthase activity"/>
    <property type="evidence" value="ECO:0007669"/>
    <property type="project" value="UniProtKB-UniRule"/>
</dbReference>
<dbReference type="GO" id="GO:0046872">
    <property type="term" value="F:metal ion binding"/>
    <property type="evidence" value="ECO:0007669"/>
    <property type="project" value="InterPro"/>
</dbReference>
<comment type="subunit">
    <text evidence="5 6">Homodimer.</text>
</comment>
<keyword evidence="9" id="KW-1185">Reference proteome</keyword>
<keyword evidence="1 5" id="KW-0436">Ligase</keyword>
<feature type="binding site" evidence="5">
    <location>
        <position position="198"/>
    </location>
    <ligand>
        <name>ATP</name>
        <dbReference type="ChEBI" id="CHEBI:30616"/>
    </ligand>
</feature>
<dbReference type="Proteomes" id="UP000295122">
    <property type="component" value="Unassembled WGS sequence"/>
</dbReference>
<dbReference type="GO" id="GO:0006189">
    <property type="term" value="P:'de novo' IMP biosynthetic process"/>
    <property type="evidence" value="ECO:0007669"/>
    <property type="project" value="UniProtKB-UniRule"/>
</dbReference>
<evidence type="ECO:0000256" key="2">
    <source>
        <dbReference type="ARBA" id="ARBA00022741"/>
    </source>
</evidence>
<feature type="domain" description="ATP-grasp" evidence="7">
    <location>
        <begin position="119"/>
        <end position="306"/>
    </location>
</feature>
<reference evidence="8 9" key="1">
    <citation type="submission" date="2019-03" db="EMBL/GenBank/DDBJ databases">
        <title>Genomic Encyclopedia of Type Strains, Phase IV (KMG-IV): sequencing the most valuable type-strain genomes for metagenomic binning, comparative biology and taxonomic classification.</title>
        <authorList>
            <person name="Goeker M."/>
        </authorList>
    </citation>
    <scope>NUCLEOTIDE SEQUENCE [LARGE SCALE GENOMIC DNA]</scope>
    <source>
        <strain evidence="8 9">DSM 25903</strain>
    </source>
</reference>
<organism evidence="8 9">
    <name type="scientific">Enterovirga rhinocerotis</name>
    <dbReference type="NCBI Taxonomy" id="1339210"/>
    <lineage>
        <taxon>Bacteria</taxon>
        <taxon>Pseudomonadati</taxon>
        <taxon>Pseudomonadota</taxon>
        <taxon>Alphaproteobacteria</taxon>
        <taxon>Hyphomicrobiales</taxon>
        <taxon>Methylobacteriaceae</taxon>
        <taxon>Enterovirga</taxon>
    </lineage>
</organism>
<evidence type="ECO:0000313" key="9">
    <source>
        <dbReference type="Proteomes" id="UP000295122"/>
    </source>
</evidence>
<dbReference type="SUPFAM" id="SSF51246">
    <property type="entry name" value="Rudiment single hybrid motif"/>
    <property type="match status" value="1"/>
</dbReference>
<dbReference type="InterPro" id="IPR013815">
    <property type="entry name" value="ATP_grasp_subdomain_1"/>
</dbReference>
<feature type="binding site" evidence="5">
    <location>
        <position position="155"/>
    </location>
    <ligand>
        <name>ATP</name>
        <dbReference type="ChEBI" id="CHEBI:30616"/>
    </ligand>
</feature>
<dbReference type="FunFam" id="3.30.470.20:FF:000029">
    <property type="entry name" value="N5-carboxyaminoimidazole ribonucleotide synthase"/>
    <property type="match status" value="1"/>
</dbReference>
<dbReference type="Gene3D" id="3.40.50.20">
    <property type="match status" value="1"/>
</dbReference>
<evidence type="ECO:0000313" key="8">
    <source>
        <dbReference type="EMBL" id="TDR89195.1"/>
    </source>
</evidence>
<evidence type="ECO:0000259" key="7">
    <source>
        <dbReference type="PROSITE" id="PS50975"/>
    </source>
</evidence>
<dbReference type="InterPro" id="IPR054350">
    <property type="entry name" value="PurT/PurK_preATP-grasp"/>
</dbReference>
<dbReference type="EC" id="6.3.4.18" evidence="5 6"/>
<comment type="caution">
    <text evidence="8">The sequence shown here is derived from an EMBL/GenBank/DDBJ whole genome shotgun (WGS) entry which is preliminary data.</text>
</comment>
<dbReference type="SUPFAM" id="SSF56059">
    <property type="entry name" value="Glutathione synthetase ATP-binding domain-like"/>
    <property type="match status" value="1"/>
</dbReference>
<keyword evidence="2 5" id="KW-0547">Nucleotide-binding</keyword>
<evidence type="ECO:0000256" key="5">
    <source>
        <dbReference type="HAMAP-Rule" id="MF_01928"/>
    </source>
</evidence>
<dbReference type="UniPathway" id="UPA00074">
    <property type="reaction ID" value="UER00942"/>
</dbReference>
<dbReference type="GO" id="GO:0005829">
    <property type="term" value="C:cytosol"/>
    <property type="evidence" value="ECO:0007669"/>
    <property type="project" value="TreeGrafter"/>
</dbReference>
<dbReference type="FunFam" id="3.40.50.20:FF:000016">
    <property type="entry name" value="N5-carboxyaminoimidazole ribonucleotide synthase"/>
    <property type="match status" value="1"/>
</dbReference>
<evidence type="ECO:0000256" key="1">
    <source>
        <dbReference type="ARBA" id="ARBA00022598"/>
    </source>
</evidence>
<proteinExistence type="inferred from homology"/>
<comment type="function">
    <text evidence="5">Catalyzes the ATP-dependent conversion of 5-aminoimidazole ribonucleotide (AIR) and HCO(3)(-) to N5-carboxyaminoimidazole ribonucleotide (N5-CAIR).</text>
</comment>
<dbReference type="Pfam" id="PF17769">
    <property type="entry name" value="PurK_C"/>
    <property type="match status" value="1"/>
</dbReference>
<sequence length="367" mass="38877">MTEADTGAPFRPIRPGDTVGILGGGQLGRMMATAAAALGLKTHIFCPDEDAPAYDVAAARTIAAYDDEAALERFARAVDVVTYEFENVPGRTASVLARLVPLRPGALCLATAQDRIAEKSFVADLGIGTAPFRAVDGEADLAEALEALGAPAILKTRRFGYDGKGQVRIGPGDRPKDAHAELGGAPAILEGFVAFSKEISIIAARGADGAFAAYEPCLNEHRGGILHRTSLPAGIPDALADKAIAAARRIAEALDYVGVITVEMFVVDGDEDILVNEIAPRVHNSGHWTIEGAETSQFEQHIRAVCGWPLGSTRRRGEVEMINLIGDEIGTWPAILAEPGAHLHHYGKANARPGRKMGHVTRVVPHR</sequence>